<dbReference type="PROSITE" id="PS50977">
    <property type="entry name" value="HTH_TETR_2"/>
    <property type="match status" value="1"/>
</dbReference>
<evidence type="ECO:0000313" key="10">
    <source>
        <dbReference type="EMBL" id="AEK60980.1"/>
    </source>
</evidence>
<dbReference type="InterPro" id="IPR039538">
    <property type="entry name" value="BetI_C"/>
</dbReference>
<dbReference type="SUPFAM" id="SSF48498">
    <property type="entry name" value="Tetracyclin repressor-like, C-terminal domain"/>
    <property type="match status" value="1"/>
</dbReference>
<keyword evidence="4 7" id="KW-0238">DNA-binding</keyword>
<accession>G0AJ46</accession>
<reference evidence="10 11" key="1">
    <citation type="journal article" date="2004" name="Environ. Microbiol.">
        <title>Phylogeny-function analysis of (meta)genomic libraries: screening for expression of ribosomal RNA genes by large-insert library fluorescent in situ hybridization (LIL-FISH).</title>
        <authorList>
            <person name="Leveau J.H."/>
            <person name="Gerards S."/>
            <person name="de Boer W."/>
            <person name="van Veen J.A."/>
        </authorList>
    </citation>
    <scope>NUCLEOTIDE SEQUENCE [LARGE SCALE GENOMIC DNA]</scope>
    <source>
        <strain evidence="10 11">Ter331</strain>
    </source>
</reference>
<organism evidence="10 11">
    <name type="scientific">Collimonas fungivorans (strain Ter331)</name>
    <dbReference type="NCBI Taxonomy" id="1005048"/>
    <lineage>
        <taxon>Bacteria</taxon>
        <taxon>Pseudomonadati</taxon>
        <taxon>Pseudomonadota</taxon>
        <taxon>Betaproteobacteria</taxon>
        <taxon>Burkholderiales</taxon>
        <taxon>Oxalobacteraceae</taxon>
        <taxon>Collimonas</taxon>
    </lineage>
</organism>
<dbReference type="STRING" id="1005048.CFU_1148"/>
<evidence type="ECO:0000256" key="1">
    <source>
        <dbReference type="ARBA" id="ARBA00004719"/>
    </source>
</evidence>
<gene>
    <name evidence="7 10" type="primary">betI</name>
    <name evidence="10" type="ordered locus">CFU_1148</name>
</gene>
<dbReference type="InterPro" id="IPR023772">
    <property type="entry name" value="DNA-bd_HTH_TetR-type_CS"/>
</dbReference>
<dbReference type="Proteomes" id="UP000008392">
    <property type="component" value="Chromosome"/>
</dbReference>
<dbReference type="InterPro" id="IPR009057">
    <property type="entry name" value="Homeodomain-like_sf"/>
</dbReference>
<dbReference type="PANTHER" id="PTHR30055">
    <property type="entry name" value="HTH-TYPE TRANSCRIPTIONAL REGULATOR RUTR"/>
    <property type="match status" value="1"/>
</dbReference>
<keyword evidence="11" id="KW-1185">Reference proteome</keyword>
<dbReference type="PANTHER" id="PTHR30055:SF234">
    <property type="entry name" value="HTH-TYPE TRANSCRIPTIONAL REGULATOR BETI"/>
    <property type="match status" value="1"/>
</dbReference>
<dbReference type="UniPathway" id="UPA00529"/>
<evidence type="ECO:0000256" key="5">
    <source>
        <dbReference type="ARBA" id="ARBA00023163"/>
    </source>
</evidence>
<dbReference type="Gene3D" id="1.10.357.10">
    <property type="entry name" value="Tetracycline Repressor, domain 2"/>
    <property type="match status" value="1"/>
</dbReference>
<evidence type="ECO:0000256" key="4">
    <source>
        <dbReference type="ARBA" id="ARBA00023125"/>
    </source>
</evidence>
<comment type="function">
    <text evidence="6">Repressor involved in the biosynthesis of the osmoprotectant glycine betaine. It represses transcription of the choline transporter BetT and the genes of BetAB involved in the synthesis of glycine betaine.</text>
</comment>
<comment type="pathway">
    <text evidence="1 7">Amine and polyamine biosynthesis; betaine biosynthesis via choline pathway [regulation].</text>
</comment>
<reference evidence="10 11" key="2">
    <citation type="journal article" date="2006" name="J. Microbiol. Methods">
        <title>Genomic flank-sequencing of plasposon insertion sites for rapid identification of functional genes.</title>
        <authorList>
            <person name="Leveau J.H."/>
            <person name="Gerards S."/>
            <person name="Fritsche K."/>
            <person name="Zondag G."/>
            <person name="van Veen J.A."/>
        </authorList>
    </citation>
    <scope>NUCLEOTIDE SEQUENCE [LARGE SCALE GENOMIC DNA]</scope>
    <source>
        <strain evidence="10 11">Ter331</strain>
    </source>
</reference>
<evidence type="ECO:0000313" key="11">
    <source>
        <dbReference type="Proteomes" id="UP000008392"/>
    </source>
</evidence>
<dbReference type="InterPro" id="IPR036271">
    <property type="entry name" value="Tet_transcr_reg_TetR-rel_C_sf"/>
</dbReference>
<dbReference type="AlphaFoldDB" id="G0AJ46"/>
<dbReference type="HAMAP" id="MF_00768">
    <property type="entry name" value="HTH_type_BetI"/>
    <property type="match status" value="1"/>
</dbReference>
<dbReference type="NCBIfam" id="TIGR03384">
    <property type="entry name" value="betaine_BetI"/>
    <property type="match status" value="1"/>
</dbReference>
<reference evidence="10 11" key="3">
    <citation type="journal article" date="2008" name="FEMS Microbiol. Ecol.">
        <title>Identification and characterization of genes underlying chitinolysis in Collimonas fungivorans Ter331.</title>
        <authorList>
            <person name="Fritsche K."/>
            <person name="de Boer W."/>
            <person name="Gerards S."/>
            <person name="van den Berg M."/>
            <person name="van Veen J.A."/>
            <person name="Leveau J.H."/>
        </authorList>
    </citation>
    <scope>NUCLEOTIDE SEQUENCE [LARGE SCALE GENOMIC DNA]</scope>
    <source>
        <strain evidence="10 11">Ter331</strain>
    </source>
</reference>
<dbReference type="EMBL" id="CP002745">
    <property type="protein sequence ID" value="AEK60980.1"/>
    <property type="molecule type" value="Genomic_DNA"/>
</dbReference>
<dbReference type="Pfam" id="PF13977">
    <property type="entry name" value="TetR_C_6"/>
    <property type="match status" value="1"/>
</dbReference>
<evidence type="ECO:0000256" key="7">
    <source>
        <dbReference type="HAMAP-Rule" id="MF_00768"/>
    </source>
</evidence>
<evidence type="ECO:0000259" key="9">
    <source>
        <dbReference type="PROSITE" id="PS50977"/>
    </source>
</evidence>
<evidence type="ECO:0000256" key="3">
    <source>
        <dbReference type="ARBA" id="ARBA00023015"/>
    </source>
</evidence>
<dbReference type="SUPFAM" id="SSF46689">
    <property type="entry name" value="Homeodomain-like"/>
    <property type="match status" value="1"/>
</dbReference>
<keyword evidence="5 7" id="KW-0804">Transcription</keyword>
<dbReference type="PROSITE" id="PS01081">
    <property type="entry name" value="HTH_TETR_1"/>
    <property type="match status" value="1"/>
</dbReference>
<sequence length="212" mass="23731">MFWESALRKRNEMLPLRRKQLIQATLEVIDRVGLADATIALIAKQAGLSTGIISHYFGDKSGLLEATMRQILRDLREDTMRRRGELAQDSAAAHLRAIVDANFNDSQVSGPVMKTWLAFWSSSMHQESLRRLQHVNDQRLRSNLCCQFLRELPLPQARQAARGLAAMIDGLWLRGSLSGTAFDADAARQLAYEYLDYQLAKKSDAAANAATT</sequence>
<feature type="DNA-binding region" description="H-T-H motif" evidence="7 8">
    <location>
        <begin position="38"/>
        <end position="57"/>
    </location>
</feature>
<dbReference type="PRINTS" id="PR00455">
    <property type="entry name" value="HTHTETR"/>
</dbReference>
<comment type="function">
    <text evidence="7">Repressor involved in choline regulation of the bet genes.</text>
</comment>
<dbReference type="InterPro" id="IPR017757">
    <property type="entry name" value="Tscrpt_rep_BetI"/>
</dbReference>
<evidence type="ECO:0000256" key="6">
    <source>
        <dbReference type="ARBA" id="ARBA00024936"/>
    </source>
</evidence>
<dbReference type="RefSeq" id="WP_014005134.1">
    <property type="nucleotide sequence ID" value="NC_015856.1"/>
</dbReference>
<proteinExistence type="inferred from homology"/>
<dbReference type="GO" id="GO:0045892">
    <property type="term" value="P:negative regulation of DNA-templated transcription"/>
    <property type="evidence" value="ECO:0007669"/>
    <property type="project" value="UniProtKB-UniRule"/>
</dbReference>
<dbReference type="GO" id="GO:0000976">
    <property type="term" value="F:transcription cis-regulatory region binding"/>
    <property type="evidence" value="ECO:0007669"/>
    <property type="project" value="TreeGrafter"/>
</dbReference>
<dbReference type="GO" id="GO:0019285">
    <property type="term" value="P:glycine betaine biosynthetic process from choline"/>
    <property type="evidence" value="ECO:0007669"/>
    <property type="project" value="UniProtKB-UniRule"/>
</dbReference>
<protein>
    <recommendedName>
        <fullName evidence="7">HTH-type transcriptional regulator BetI</fullName>
    </recommendedName>
</protein>
<evidence type="ECO:0000256" key="2">
    <source>
        <dbReference type="ARBA" id="ARBA00022491"/>
    </source>
</evidence>
<keyword evidence="3 7" id="KW-0805">Transcription regulation</keyword>
<dbReference type="InterPro" id="IPR050109">
    <property type="entry name" value="HTH-type_TetR-like_transc_reg"/>
</dbReference>
<reference evidence="10 11" key="4">
    <citation type="journal article" date="2010" name="Environ. Microbiol.">
        <title>The bacterial genus Collimonas: mycophagy, weathering and other adaptive solutions to life in oligotrophic soil environments.</title>
        <authorList>
            <person name="Leveau J.H."/>
            <person name="Uroz S."/>
            <person name="de Boer W."/>
        </authorList>
    </citation>
    <scope>NUCLEOTIDE SEQUENCE [LARGE SCALE GENOMIC DNA]</scope>
    <source>
        <strain evidence="10 11">Ter331</strain>
    </source>
</reference>
<feature type="domain" description="HTH tetR-type" evidence="9">
    <location>
        <begin position="15"/>
        <end position="75"/>
    </location>
</feature>
<dbReference type="Pfam" id="PF00440">
    <property type="entry name" value="TetR_N"/>
    <property type="match status" value="1"/>
</dbReference>
<dbReference type="eggNOG" id="COG1309">
    <property type="taxonomic scope" value="Bacteria"/>
</dbReference>
<evidence type="ECO:0000256" key="8">
    <source>
        <dbReference type="PROSITE-ProRule" id="PRU00335"/>
    </source>
</evidence>
<dbReference type="GO" id="GO:0003700">
    <property type="term" value="F:DNA-binding transcription factor activity"/>
    <property type="evidence" value="ECO:0007669"/>
    <property type="project" value="UniProtKB-UniRule"/>
</dbReference>
<dbReference type="InterPro" id="IPR001647">
    <property type="entry name" value="HTH_TetR"/>
</dbReference>
<name>G0AJ46_COLFT</name>
<dbReference type="NCBIfam" id="NF001978">
    <property type="entry name" value="PRK00767.1"/>
    <property type="match status" value="1"/>
</dbReference>
<reference evidence="11" key="6">
    <citation type="submission" date="2011-05" db="EMBL/GenBank/DDBJ databases">
        <title>Complete sequence of Collimonas fungivorans Ter331.</title>
        <authorList>
            <person name="Leveau J.H."/>
        </authorList>
    </citation>
    <scope>NUCLEOTIDE SEQUENCE [LARGE SCALE GENOMIC DNA]</scope>
    <source>
        <strain evidence="11">Ter331</strain>
    </source>
</reference>
<dbReference type="HOGENOM" id="CLU_069356_15_4_4"/>
<dbReference type="KEGG" id="cfu:CFU_1148"/>
<keyword evidence="2 7" id="KW-0678">Repressor</keyword>
<reference evidence="10 11" key="5">
    <citation type="journal article" date="2011" name="ISME J.">
        <title>Dual transcriptional profiling of a bacterial/fungal confrontation: Collimonas fungivorans versus Aspergillus niger.</title>
        <authorList>
            <person name="Mela F."/>
            <person name="Fritsche K."/>
            <person name="de Boer W."/>
            <person name="van Veen J.A."/>
            <person name="de Graaff L.H."/>
            <person name="van den Berg M."/>
            <person name="Leveau J.H."/>
        </authorList>
    </citation>
    <scope>NUCLEOTIDE SEQUENCE [LARGE SCALE GENOMIC DNA]</scope>
    <source>
        <strain evidence="10 11">Ter331</strain>
    </source>
</reference>